<feature type="chain" id="PRO_5010694452" evidence="1">
    <location>
        <begin position="23"/>
        <end position="255"/>
    </location>
</feature>
<name>A0A1W4XCX0_AGRPL</name>
<accession>A0A1W4XCX0</accession>
<dbReference type="GeneID" id="108740451"/>
<dbReference type="KEGG" id="apln:108740451"/>
<dbReference type="FunCoup" id="A0A1W4XCX0">
    <property type="interactions" value="3"/>
</dbReference>
<dbReference type="PANTHER" id="PTHR33964:SF1">
    <property type="entry name" value="RE45066P"/>
    <property type="match status" value="1"/>
</dbReference>
<evidence type="ECO:0000313" key="3">
    <source>
        <dbReference type="RefSeq" id="XP_018330278.1"/>
    </source>
</evidence>
<dbReference type="PANTHER" id="PTHR33964">
    <property type="entry name" value="RE45066P-RELATED"/>
    <property type="match status" value="1"/>
</dbReference>
<feature type="signal peptide" evidence="1">
    <location>
        <begin position="1"/>
        <end position="22"/>
    </location>
</feature>
<gene>
    <name evidence="3" type="primary">LOC108740451</name>
</gene>
<keyword evidence="2" id="KW-1185">Reference proteome</keyword>
<dbReference type="RefSeq" id="XP_018330278.1">
    <property type="nucleotide sequence ID" value="XM_018474776.2"/>
</dbReference>
<dbReference type="AlphaFoldDB" id="A0A1W4XCX0"/>
<evidence type="ECO:0000313" key="2">
    <source>
        <dbReference type="Proteomes" id="UP000192223"/>
    </source>
</evidence>
<keyword evidence="1" id="KW-0732">Signal</keyword>
<dbReference type="OrthoDB" id="10051804at2759"/>
<proteinExistence type="predicted"/>
<sequence>MSCVLYLMVTVVFLAVITRVRGYSFKTCDLEEWSSCSKPLSGIMDSGLTYFSSKPDLDMLCPDLKEALRCIHAYTRLCMNLHRRKHFRKLFHDTNIMITELCSNSTFQEEYLKHASCMQSLQTQNQICFDKYAKDITSIQLETDQKVQIKEKVTPDQIVTYAKRKREAADMGIRSVCCSFQEYTSCSTRTVERSCGNEAAEFSKFFMERMSSAMIKNHCHDYTPEKCGILPSSSTSISSSLISLSAITFLSFLFR</sequence>
<dbReference type="Proteomes" id="UP000192223">
    <property type="component" value="Unplaced"/>
</dbReference>
<dbReference type="InParanoid" id="A0A1W4XCX0"/>
<evidence type="ECO:0000256" key="1">
    <source>
        <dbReference type="SAM" id="SignalP"/>
    </source>
</evidence>
<dbReference type="STRING" id="224129.A0A1W4XCX0"/>
<organism evidence="2 3">
    <name type="scientific">Agrilus planipennis</name>
    <name type="common">Emerald ash borer</name>
    <name type="synonym">Agrilus marcopoli</name>
    <dbReference type="NCBI Taxonomy" id="224129"/>
    <lineage>
        <taxon>Eukaryota</taxon>
        <taxon>Metazoa</taxon>
        <taxon>Ecdysozoa</taxon>
        <taxon>Arthropoda</taxon>
        <taxon>Hexapoda</taxon>
        <taxon>Insecta</taxon>
        <taxon>Pterygota</taxon>
        <taxon>Neoptera</taxon>
        <taxon>Endopterygota</taxon>
        <taxon>Coleoptera</taxon>
        <taxon>Polyphaga</taxon>
        <taxon>Elateriformia</taxon>
        <taxon>Buprestoidea</taxon>
        <taxon>Buprestidae</taxon>
        <taxon>Agrilinae</taxon>
        <taxon>Agrilus</taxon>
    </lineage>
</organism>
<protein>
    <submittedName>
        <fullName evidence="3">Uncharacterized protein LOC108740451</fullName>
    </submittedName>
</protein>
<reference evidence="3" key="1">
    <citation type="submission" date="2025-08" db="UniProtKB">
        <authorList>
            <consortium name="RefSeq"/>
        </authorList>
    </citation>
    <scope>IDENTIFICATION</scope>
</reference>